<feature type="transmembrane region" description="Helical" evidence="2">
    <location>
        <begin position="314"/>
        <end position="336"/>
    </location>
</feature>
<comment type="caution">
    <text evidence="3">The sequence shown here is derived from an EMBL/GenBank/DDBJ whole genome shotgun (WGS) entry which is preliminary data.</text>
</comment>
<evidence type="ECO:0000313" key="4">
    <source>
        <dbReference type="Proteomes" id="UP000230833"/>
    </source>
</evidence>
<accession>A0A2H0RKT2</accession>
<keyword evidence="1" id="KW-0175">Coiled coil</keyword>
<organism evidence="3 4">
    <name type="scientific">Candidatus Vogelbacteria bacterium CG10_big_fil_rev_8_21_14_0_10_45_14</name>
    <dbReference type="NCBI Taxonomy" id="1975042"/>
    <lineage>
        <taxon>Bacteria</taxon>
        <taxon>Candidatus Vogeliibacteriota</taxon>
    </lineage>
</organism>
<feature type="coiled-coil region" evidence="1">
    <location>
        <begin position="528"/>
        <end position="559"/>
    </location>
</feature>
<keyword evidence="2" id="KW-0472">Membrane</keyword>
<feature type="transmembrane region" description="Helical" evidence="2">
    <location>
        <begin position="280"/>
        <end position="308"/>
    </location>
</feature>
<protein>
    <submittedName>
        <fullName evidence="3">Uncharacterized protein</fullName>
    </submittedName>
</protein>
<feature type="transmembrane region" description="Helical" evidence="2">
    <location>
        <begin position="108"/>
        <end position="133"/>
    </location>
</feature>
<name>A0A2H0RKT2_9BACT</name>
<proteinExistence type="predicted"/>
<keyword evidence="2" id="KW-1133">Transmembrane helix</keyword>
<feature type="transmembrane region" description="Helical" evidence="2">
    <location>
        <begin position="154"/>
        <end position="177"/>
    </location>
</feature>
<feature type="transmembrane region" description="Helical" evidence="2">
    <location>
        <begin position="386"/>
        <end position="406"/>
    </location>
</feature>
<sequence>MFTFFRNSQAGQIISIFVIVAILSISFVPGGMALAVSTLTKVGAVLGAIAAGIFLAGTPIGWFVVGTSAFIAAGAGVGGALDYFSKTTCSLGNIACHVTKAVHYFIDILIWILGSIISVIALVLDISISFSIQMLGDLARSEFVQIAWRMIRDIANMAFIFVLLYIAVKAIMGAGGAGTSKMVVILAMAALLINFSFALTRIVIDISNVAAVEIYNNITEDGKYPLSTKLLSNLGVGDLVNYKEKIPPATAGAVAATGISHLQREYYGKLAAESLLSPPLALGIATMILMVLAMLTTVIISGAILFIIRTVVLVMLLVSSPFAFLAFAIPGSLSSFAQKWAHQLFSTAFWAPVFLFLMLFTIFFVTELNKHFATNLLTGSNTAEQAMTILAVMLMYYTMVCALLVASAMAGKVMGVAGADAAVGWGRKFTGGLALAGVLTAAKLGKGVANWSGASTGADNMIKGMEARGGVSKWAGTQLRNLPYYGRDMGKAAIDRGGGTINSALGTEVIPTSKDTTLVADAFSGKSMKAYEAERAGVAKEAEEEARKVKIDRAQNEIKNSVNTVRPDSVIEGMAEGSPEERAAKADARTNNQRAKDHIATQMGELDTKGVLDLGHQAFIDNPYAASHLTAKHLEEFRKKDGVSVMEFQKLLNAKIGGDSGNISNLKQALSVLEDRDIRSMDMDTLKSATKGMDEKQATSFLKRDTGWGDTSADQRTNKLAEIEKMNNKTVAKLGHGVLGEYLNDLSPEKLMSIIHVNNTESDYHQGNYGDMKSVLVQRKAALEEEMNANGGGFLPGADPEEDARQRAKVRLYESLTAGPGKKYWGF</sequence>
<keyword evidence="2" id="KW-0812">Transmembrane</keyword>
<evidence type="ECO:0000256" key="1">
    <source>
        <dbReference type="SAM" id="Coils"/>
    </source>
</evidence>
<reference evidence="3 4" key="1">
    <citation type="submission" date="2017-09" db="EMBL/GenBank/DDBJ databases">
        <title>Depth-based differentiation of microbial function through sediment-hosted aquifers and enrichment of novel symbionts in the deep terrestrial subsurface.</title>
        <authorList>
            <person name="Probst A.J."/>
            <person name="Ladd B."/>
            <person name="Jarett J.K."/>
            <person name="Geller-Mcgrath D.E."/>
            <person name="Sieber C.M."/>
            <person name="Emerson J.B."/>
            <person name="Anantharaman K."/>
            <person name="Thomas B.C."/>
            <person name="Malmstrom R."/>
            <person name="Stieglmeier M."/>
            <person name="Klingl A."/>
            <person name="Woyke T."/>
            <person name="Ryan C.M."/>
            <person name="Banfield J.F."/>
        </authorList>
    </citation>
    <scope>NUCLEOTIDE SEQUENCE [LARGE SCALE GENOMIC DNA]</scope>
    <source>
        <strain evidence="3">CG10_big_fil_rev_8_21_14_0_10_45_14</strain>
    </source>
</reference>
<evidence type="ECO:0000256" key="2">
    <source>
        <dbReference type="SAM" id="Phobius"/>
    </source>
</evidence>
<feature type="transmembrane region" description="Helical" evidence="2">
    <location>
        <begin position="348"/>
        <end position="366"/>
    </location>
</feature>
<feature type="transmembrane region" description="Helical" evidence="2">
    <location>
        <begin position="12"/>
        <end position="36"/>
    </location>
</feature>
<feature type="transmembrane region" description="Helical" evidence="2">
    <location>
        <begin position="183"/>
        <end position="204"/>
    </location>
</feature>
<dbReference type="AlphaFoldDB" id="A0A2H0RKT2"/>
<dbReference type="EMBL" id="PCYL01000008">
    <property type="protein sequence ID" value="PIR47080.1"/>
    <property type="molecule type" value="Genomic_DNA"/>
</dbReference>
<evidence type="ECO:0000313" key="3">
    <source>
        <dbReference type="EMBL" id="PIR47080.1"/>
    </source>
</evidence>
<dbReference type="Proteomes" id="UP000230833">
    <property type="component" value="Unassembled WGS sequence"/>
</dbReference>
<gene>
    <name evidence="3" type="ORF">COV07_00870</name>
</gene>